<evidence type="ECO:0000313" key="3">
    <source>
        <dbReference type="Proteomes" id="UP000441162"/>
    </source>
</evidence>
<gene>
    <name evidence="2" type="ORF">F2Y51_14230</name>
    <name evidence="1" type="ORF">F2Y58_15165</name>
</gene>
<dbReference type="AlphaFoldDB" id="A0A4Q5HSB0"/>
<dbReference type="EMBL" id="VVZA01000011">
    <property type="protein sequence ID" value="KAA5404213.1"/>
    <property type="molecule type" value="Genomic_DNA"/>
</dbReference>
<reference evidence="3 4" key="1">
    <citation type="journal article" date="2019" name="Nat. Med.">
        <title>A library of human gut bacterial isolates paired with longitudinal multiomics data enables mechanistic microbiome research.</title>
        <authorList>
            <person name="Poyet M."/>
            <person name="Groussin M."/>
            <person name="Gibbons S.M."/>
            <person name="Avila-Pacheco J."/>
            <person name="Jiang X."/>
            <person name="Kearney S.M."/>
            <person name="Perrotta A.R."/>
            <person name="Berdy B."/>
            <person name="Zhao S."/>
            <person name="Lieberman T.D."/>
            <person name="Swanson P.K."/>
            <person name="Smith M."/>
            <person name="Roesemann S."/>
            <person name="Alexander J.E."/>
            <person name="Rich S.A."/>
            <person name="Livny J."/>
            <person name="Vlamakis H."/>
            <person name="Clish C."/>
            <person name="Bullock K."/>
            <person name="Deik A."/>
            <person name="Scott J."/>
            <person name="Pierce K.A."/>
            <person name="Xavier R.J."/>
            <person name="Alm E.J."/>
        </authorList>
    </citation>
    <scope>NUCLEOTIDE SEQUENCE [LARGE SCALE GENOMIC DNA]</scope>
    <source>
        <strain evidence="1 4">BIOML-A1</strain>
        <strain evidence="2 3">BIOML-A4</strain>
    </source>
</reference>
<evidence type="ECO:0000313" key="4">
    <source>
        <dbReference type="Proteomes" id="UP000481616"/>
    </source>
</evidence>
<organism evidence="1 4">
    <name type="scientific">Phocaeicola dorei</name>
    <dbReference type="NCBI Taxonomy" id="357276"/>
    <lineage>
        <taxon>Bacteria</taxon>
        <taxon>Pseudomonadati</taxon>
        <taxon>Bacteroidota</taxon>
        <taxon>Bacteroidia</taxon>
        <taxon>Bacteroidales</taxon>
        <taxon>Bacteroidaceae</taxon>
        <taxon>Phocaeicola</taxon>
    </lineage>
</organism>
<dbReference type="EMBL" id="VVYY01000012">
    <property type="protein sequence ID" value="KAA5396852.1"/>
    <property type="molecule type" value="Genomic_DNA"/>
</dbReference>
<name>A0A4Q5HSB0_9BACT</name>
<evidence type="ECO:0000313" key="1">
    <source>
        <dbReference type="EMBL" id="KAA5396852.1"/>
    </source>
</evidence>
<dbReference type="Proteomes" id="UP000481616">
    <property type="component" value="Unassembled WGS sequence"/>
</dbReference>
<sequence>MLRLAKASEKYPVNLDEVWTLVYSRKSDAVDALQRDFVENDDYQVLRQNPQNPQGGRPVNEYRLTVPCLEYFIVKKVRSVFEVYRKVFHKAPEMAKQLKQATVKDKIVVADWLTGFLNLNESSKLALAKTIAEPLGLPTPDYTPSKGVLKSAGELLKENECTISAQAFNQKMIEKGYMVELTRPSSKGGVKKFKSIIGDGLNYGENQVNPNNPKSTQPLYYEDKFIELLISLQLKQIA</sequence>
<dbReference type="Proteomes" id="UP000441162">
    <property type="component" value="Unassembled WGS sequence"/>
</dbReference>
<protein>
    <submittedName>
        <fullName evidence="1">Uncharacterized protein</fullName>
    </submittedName>
</protein>
<proteinExistence type="predicted"/>
<accession>A0A4Q5HSB0</accession>
<comment type="caution">
    <text evidence="1">The sequence shown here is derived from an EMBL/GenBank/DDBJ whole genome shotgun (WGS) entry which is preliminary data.</text>
</comment>
<evidence type="ECO:0000313" key="2">
    <source>
        <dbReference type="EMBL" id="KAA5404213.1"/>
    </source>
</evidence>